<comment type="caution">
    <text evidence="2">The sequence shown here is derived from an EMBL/GenBank/DDBJ whole genome shotgun (WGS) entry which is preliminary data.</text>
</comment>
<proteinExistence type="predicted"/>
<dbReference type="EMBL" id="VSSQ01000112">
    <property type="protein sequence ID" value="MPL78018.1"/>
    <property type="molecule type" value="Genomic_DNA"/>
</dbReference>
<protein>
    <recommendedName>
        <fullName evidence="1">Outer membrane protein beta-barrel domain-containing protein</fullName>
    </recommendedName>
</protein>
<organism evidence="2">
    <name type="scientific">bioreactor metagenome</name>
    <dbReference type="NCBI Taxonomy" id="1076179"/>
    <lineage>
        <taxon>unclassified sequences</taxon>
        <taxon>metagenomes</taxon>
        <taxon>ecological metagenomes</taxon>
    </lineage>
</organism>
<dbReference type="InterPro" id="IPR025665">
    <property type="entry name" value="Beta-barrel_OMP_2"/>
</dbReference>
<reference evidence="2" key="1">
    <citation type="submission" date="2019-08" db="EMBL/GenBank/DDBJ databases">
        <authorList>
            <person name="Kucharzyk K."/>
            <person name="Murdoch R.W."/>
            <person name="Higgins S."/>
            <person name="Loffler F."/>
        </authorList>
    </citation>
    <scope>NUCLEOTIDE SEQUENCE</scope>
</reference>
<sequence>MKVFYLLLPVLLFLAVGLHAQQFSGGVRAGLVGSQVAGDTYSGYHKAGINPGVWVSLATGKRSSVQMELGYIQKGSRENPDFERNRFDTYIMRLGYIELPFLYRINYNELLGFEAGLAMNFLIHQRETFNGGETTGSPFRGQNLCFAGGMSIRLNERIRFNVRTDNSLFSIRKNRVSGDVWRFWGYGQFSDALILSAYYTL</sequence>
<evidence type="ECO:0000313" key="2">
    <source>
        <dbReference type="EMBL" id="MPL78018.1"/>
    </source>
</evidence>
<accession>A0A644UGA5</accession>
<dbReference type="Pfam" id="PF13568">
    <property type="entry name" value="OMP_b-brl_2"/>
    <property type="match status" value="1"/>
</dbReference>
<feature type="domain" description="Outer membrane protein beta-barrel" evidence="1">
    <location>
        <begin position="20"/>
        <end position="170"/>
    </location>
</feature>
<gene>
    <name evidence="2" type="ORF">SDC9_23879</name>
</gene>
<evidence type="ECO:0000259" key="1">
    <source>
        <dbReference type="Pfam" id="PF13568"/>
    </source>
</evidence>
<name>A0A644UGA5_9ZZZZ</name>
<dbReference type="AlphaFoldDB" id="A0A644UGA5"/>